<dbReference type="InterPro" id="IPR051259">
    <property type="entry name" value="rRNA_Methyltransferase"/>
</dbReference>
<dbReference type="SUPFAM" id="SSF55315">
    <property type="entry name" value="L30e-like"/>
    <property type="match status" value="1"/>
</dbReference>
<dbReference type="InterPro" id="IPR029064">
    <property type="entry name" value="Ribosomal_eL30-like_sf"/>
</dbReference>
<dbReference type="Pfam" id="PF08032">
    <property type="entry name" value="SpoU_sub_bind"/>
    <property type="match status" value="1"/>
</dbReference>
<dbReference type="SUPFAM" id="SSF75217">
    <property type="entry name" value="alpha/beta knot"/>
    <property type="match status" value="1"/>
</dbReference>
<keyword evidence="3" id="KW-0808">Transferase</keyword>
<dbReference type="Pfam" id="PF00588">
    <property type="entry name" value="SpoU_methylase"/>
    <property type="match status" value="1"/>
</dbReference>
<evidence type="ECO:0000313" key="6">
    <source>
        <dbReference type="Proteomes" id="UP001595997"/>
    </source>
</evidence>
<comment type="similarity">
    <text evidence="1">Belongs to the class IV-like SAM-binding methyltransferase superfamily. RNA methyltransferase TrmH family.</text>
</comment>
<protein>
    <submittedName>
        <fullName evidence="5">TrmH family RNA methyltransferase</fullName>
    </submittedName>
</protein>
<keyword evidence="6" id="KW-1185">Reference proteome</keyword>
<dbReference type="PANTHER" id="PTHR43191">
    <property type="entry name" value="RRNA METHYLTRANSFERASE 3"/>
    <property type="match status" value="1"/>
</dbReference>
<keyword evidence="2 5" id="KW-0489">Methyltransferase</keyword>
<dbReference type="EMBL" id="JBHSFH010000013">
    <property type="protein sequence ID" value="MFC4496805.1"/>
    <property type="molecule type" value="Genomic_DNA"/>
</dbReference>
<dbReference type="InterPro" id="IPR029028">
    <property type="entry name" value="Alpha/beta_knot_MTases"/>
</dbReference>
<evidence type="ECO:0000256" key="2">
    <source>
        <dbReference type="ARBA" id="ARBA00022603"/>
    </source>
</evidence>
<dbReference type="Proteomes" id="UP001595997">
    <property type="component" value="Unassembled WGS sequence"/>
</dbReference>
<dbReference type="Gene3D" id="3.30.1330.30">
    <property type="match status" value="1"/>
</dbReference>
<dbReference type="RefSeq" id="WP_386451150.1">
    <property type="nucleotide sequence ID" value="NZ_JBHSFH010000013.1"/>
</dbReference>
<dbReference type="InterPro" id="IPR029026">
    <property type="entry name" value="tRNA_m1G_MTases_N"/>
</dbReference>
<evidence type="ECO:0000259" key="4">
    <source>
        <dbReference type="SMART" id="SM00967"/>
    </source>
</evidence>
<accession>A0ABV9ADQ1</accession>
<dbReference type="CDD" id="cd18095">
    <property type="entry name" value="SpoU-like_rRNA-MTase"/>
    <property type="match status" value="1"/>
</dbReference>
<gene>
    <name evidence="5" type="ORF">ACFPA8_21975</name>
</gene>
<proteinExistence type="inferred from homology"/>
<dbReference type="PANTHER" id="PTHR43191:SF2">
    <property type="entry name" value="RRNA METHYLTRANSFERASE 3, MITOCHONDRIAL"/>
    <property type="match status" value="1"/>
</dbReference>
<dbReference type="InterPro" id="IPR013123">
    <property type="entry name" value="SpoU_subst-bd"/>
</dbReference>
<comment type="caution">
    <text evidence="5">The sequence shown here is derived from an EMBL/GenBank/DDBJ whole genome shotgun (WGS) entry which is preliminary data.</text>
</comment>
<feature type="domain" description="RNA 2-O ribose methyltransferase substrate binding" evidence="4">
    <location>
        <begin position="34"/>
        <end position="120"/>
    </location>
</feature>
<name>A0ABV9ADQ1_9ACTN</name>
<reference evidence="6" key="1">
    <citation type="journal article" date="2019" name="Int. J. Syst. Evol. Microbiol.">
        <title>The Global Catalogue of Microorganisms (GCM) 10K type strain sequencing project: providing services to taxonomists for standard genome sequencing and annotation.</title>
        <authorList>
            <consortium name="The Broad Institute Genomics Platform"/>
            <consortium name="The Broad Institute Genome Sequencing Center for Infectious Disease"/>
            <person name="Wu L."/>
            <person name="Ma J."/>
        </authorList>
    </citation>
    <scope>NUCLEOTIDE SEQUENCE [LARGE SCALE GENOMIC DNA]</scope>
    <source>
        <strain evidence="6">CGMCC 4.7357</strain>
    </source>
</reference>
<dbReference type="Gene3D" id="3.40.1280.10">
    <property type="match status" value="1"/>
</dbReference>
<evidence type="ECO:0000256" key="1">
    <source>
        <dbReference type="ARBA" id="ARBA00007228"/>
    </source>
</evidence>
<evidence type="ECO:0000313" key="5">
    <source>
        <dbReference type="EMBL" id="MFC4496805.1"/>
    </source>
</evidence>
<dbReference type="InterPro" id="IPR001537">
    <property type="entry name" value="SpoU_MeTrfase"/>
</dbReference>
<organism evidence="5 6">
    <name type="scientific">Streptomyces ovatisporus</name>
    <dbReference type="NCBI Taxonomy" id="1128682"/>
    <lineage>
        <taxon>Bacteria</taxon>
        <taxon>Bacillati</taxon>
        <taxon>Actinomycetota</taxon>
        <taxon>Actinomycetes</taxon>
        <taxon>Kitasatosporales</taxon>
        <taxon>Streptomycetaceae</taxon>
        <taxon>Streptomyces</taxon>
    </lineage>
</organism>
<sequence>MGTTPDLISPRSARVAAARRLVRRNFRAKDRRFLAEGPQAVREAVTQSAARTAGTAGGDGPVLLELFATAEAAERHPEILEQARGSGVRVHLADVPTLADIAQTVNPQGLIGVCRFLDRPLDELLAARPRLVAVLAHVRDPGNAGTVLRCADAAGADAVVLTDASVDVYNPKAVRASAGSLFHLPVAVGVPAAAAAEGLRAAGVRLLAADGTGEHDLDGELDAGTMGSPTAWIFGNEAWGLPEETRALADAAVRVPIHGRAESLNLATAAAVCLYASARAQRAPGGCRAGTQHDEARG</sequence>
<dbReference type="SMART" id="SM00967">
    <property type="entry name" value="SpoU_sub_bind"/>
    <property type="match status" value="1"/>
</dbReference>
<evidence type="ECO:0000256" key="3">
    <source>
        <dbReference type="ARBA" id="ARBA00022679"/>
    </source>
</evidence>
<dbReference type="GO" id="GO:0008168">
    <property type="term" value="F:methyltransferase activity"/>
    <property type="evidence" value="ECO:0007669"/>
    <property type="project" value="UniProtKB-KW"/>
</dbReference>
<dbReference type="GO" id="GO:0032259">
    <property type="term" value="P:methylation"/>
    <property type="evidence" value="ECO:0007669"/>
    <property type="project" value="UniProtKB-KW"/>
</dbReference>